<organism evidence="5 6">
    <name type="scientific">Trichomalopsis sarcophagae</name>
    <dbReference type="NCBI Taxonomy" id="543379"/>
    <lineage>
        <taxon>Eukaryota</taxon>
        <taxon>Metazoa</taxon>
        <taxon>Ecdysozoa</taxon>
        <taxon>Arthropoda</taxon>
        <taxon>Hexapoda</taxon>
        <taxon>Insecta</taxon>
        <taxon>Pterygota</taxon>
        <taxon>Neoptera</taxon>
        <taxon>Endopterygota</taxon>
        <taxon>Hymenoptera</taxon>
        <taxon>Apocrita</taxon>
        <taxon>Proctotrupomorpha</taxon>
        <taxon>Chalcidoidea</taxon>
        <taxon>Pteromalidae</taxon>
        <taxon>Pteromalinae</taxon>
        <taxon>Trichomalopsis</taxon>
    </lineage>
</organism>
<feature type="compositionally biased region" description="Basic residues" evidence="4">
    <location>
        <begin position="1078"/>
        <end position="1088"/>
    </location>
</feature>
<feature type="compositionally biased region" description="Basic and acidic residues" evidence="4">
    <location>
        <begin position="1089"/>
        <end position="1102"/>
    </location>
</feature>
<dbReference type="PROSITE" id="PS50294">
    <property type="entry name" value="WD_REPEATS_REGION"/>
    <property type="match status" value="1"/>
</dbReference>
<dbReference type="PANTHER" id="PTHR44499">
    <property type="entry name" value="JOUBERIN"/>
    <property type="match status" value="1"/>
</dbReference>
<dbReference type="Pfam" id="PF00400">
    <property type="entry name" value="WD40"/>
    <property type="match status" value="4"/>
</dbReference>
<evidence type="ECO:0000256" key="2">
    <source>
        <dbReference type="ARBA" id="ARBA00022737"/>
    </source>
</evidence>
<dbReference type="SMART" id="SM00320">
    <property type="entry name" value="WD40"/>
    <property type="match status" value="11"/>
</dbReference>
<dbReference type="PROSITE" id="PS00678">
    <property type="entry name" value="WD_REPEATS_1"/>
    <property type="match status" value="1"/>
</dbReference>
<comment type="caution">
    <text evidence="5">The sequence shown here is derived from an EMBL/GenBank/DDBJ whole genome shotgun (WGS) entry which is preliminary data.</text>
</comment>
<feature type="compositionally biased region" description="Polar residues" evidence="4">
    <location>
        <begin position="1991"/>
        <end position="2004"/>
    </location>
</feature>
<dbReference type="SUPFAM" id="SSF50978">
    <property type="entry name" value="WD40 repeat-like"/>
    <property type="match status" value="2"/>
</dbReference>
<name>A0A232FJ14_9HYME</name>
<feature type="compositionally biased region" description="Basic residues" evidence="4">
    <location>
        <begin position="637"/>
        <end position="650"/>
    </location>
</feature>
<feature type="repeat" description="WD" evidence="3">
    <location>
        <begin position="1644"/>
        <end position="1672"/>
    </location>
</feature>
<feature type="repeat" description="WD" evidence="3">
    <location>
        <begin position="1533"/>
        <end position="1574"/>
    </location>
</feature>
<feature type="region of interest" description="Disordered" evidence="4">
    <location>
        <begin position="1981"/>
        <end position="2005"/>
    </location>
</feature>
<sequence length="2026" mass="231046">METQYVYVKKRSQFGKRCYFSEQDKLEVDIKPDPALAHNYIRLDPVTRGTQCHKVLAAHEVNTTTATFKDSGMFHVEGGWPKDINKDDQEQTVRYRRKIEKDELYIHTLLQLLPPMEHCILQNNACNIYEQYFHDTEPTQLVQRTFCRTVNVYRDPLPVKRPVTHISWSPDQGSRIAVSHCSTDFKKLANYSPISYIWDVENPNKPFAKLKPFCPLLALEYNPKDSNILISGLSTGQVAFWDIRRSSELIDASLVEHSHRDPCDKVLWINSKTGTEFFSAAKDGQIKWWDTRKLSAPLETLVVDLTKPEEQDLDRAIGVSALQFEPSIGTRFMCGLENGKFKAQYGPVISVERNPTFVKNFLSVGDWTARIWSEDCRESCIMWTPGHGVLLTGGVWSPTKYSVFFLAKNDGTLDAWDLLVQQDNPVLSVKVCDDALTCIRPHEQGQLVAVGSKNGSVYMLEFSESLTVNQKNDKLLLTALLDRETRREKVIEAKNRELRLKMKTVRQDSGDHADAATRRSLDDLKDPLIVQCEQEYQAAIEAEMAKQATMDNAEVNNNNNMRDSLVSTRADVVRDCYAVEIISFRRKMDPQKSSKQKFQRRGRLTKSRAVESSNESSSDEKSEDESRNLGSRLKLLRDKRRSSKSRKSRSERHSVTSDVEDTIVQIESSTEPGKPVPKESSIAQSIKRKFGFFRRSENVKSTEDIEAAVLESVNTPEADHRQTLDVVVDVHCENEIQKSKVIKKSASSKEDSSPEEKSLDLIEEFQEENDRNKTSRTSGFFEGDSEVESEIEVHSPIDELTSEILPTSGGESSRRRKRWEKDAISADDLVEDLKKPKRKQWAKGTTSAKIREASGKRIVVPRRLATAEPGKSTRPKSSKPTKPVAAPRSKSIQKEEIIRGFDNDGFSSDHDEVLRIETVNDQSPKIKIGSASTELIEDGASTLSEEEERRIDERKASIESVKDYMLKSVETTENSDTRDLSPSETFESSDFEKRKPVTRRRSSTKRKGSVDRRSLDDEDDEEEDEEEQETVLNVMDKRSRRSSGSSRIEIIPSNFFEKESSDETTISTNEEMHTSRKDSHRSRSKSKSSRREKSDDASERSSRTKRKTTSSSTRNSAEEYSSSRRRTKSRTKKRHKKREKKQQLDDVEEETKYISVKIHRSDMLEADYITRHPMVKVHIVNAITGEYLKTSDKEGESNVLSPVVTGKFDFKEKKSMVPVWEEELIFEHDFKDLLFEGKGAVVVLFEIVDLLTFTEASVYYDQFGKDACWYKIAWAFLRPIGLSGVQHTDKRVRLQLYRPKRSFRRAKKSKCEVYKWWKSNSRDKYPSSLYVSISAVEPPKVEPVFYDQLLQLDDPSEVRSDSQNVLSSKVEEEKTDRPKWTRLAAQSCQIPNESYLEAEASENGCFYVAFSHDGKYLACALSEEYDYPILVYKIDEGKIHVRFSGHKNFVYHLSWSQDDRYLLSVSSDQTARFWDVGEKIVEPVQLLPHPSYVYCGRFSPDTSNHIITGCYDHVARVWARLRSNHKYELVQELEAHESFITTVCFQPKDDTCLTGDGLGVIVVWTTKKSRKSPIRREWQIARKIKIRDIEGIPINTIVMHPLGSRLLVHSRNDGLRLIDMISGVVVRKFEGLKNQRIQITACISPCGSLLFCGGEDSTLNVWSVENGKLLATYEVESHEKAVTCVDYHPYDHVLAFSTYGSPVPVKIFKYDREADGSRVGLKLLATTTSMMSVSSSIRLKDQQPPIARNGGRNLEKLSARSLNSSANVSQIGSVAHLLTEYKDNDDVRGQLRGKLQKFMESGPNLKAKSMNRLNGIIEKIDKILMYATNQKSPAMDLESARNSSVFMVEERHAQEVFELQELPVVEHDSKRDKKSRKHRPRSKSARNACSPTPKEIEASKAFSDSAAFNRKVSRFSDDSSNSNRSVVYGKFMVERLELEKIEYVDTESGFKDSLDTIIDGKEDFPSEEVLDVQSLKSDDTYVVDKEKSADNSEGNDSSERSNATFIIESEVPIPKPRKRIGRIEVM</sequence>
<evidence type="ECO:0000256" key="3">
    <source>
        <dbReference type="PROSITE-ProRule" id="PRU00221"/>
    </source>
</evidence>
<evidence type="ECO:0000256" key="1">
    <source>
        <dbReference type="ARBA" id="ARBA00022574"/>
    </source>
</evidence>
<dbReference type="STRING" id="543379.A0A232FJ14"/>
<keyword evidence="6" id="KW-1185">Reference proteome</keyword>
<feature type="compositionally biased region" description="Basic and acidic residues" evidence="4">
    <location>
        <begin position="947"/>
        <end position="965"/>
    </location>
</feature>
<dbReference type="GO" id="GO:0036064">
    <property type="term" value="C:ciliary basal body"/>
    <property type="evidence" value="ECO:0007669"/>
    <property type="project" value="TreeGrafter"/>
</dbReference>
<feature type="repeat" description="WD" evidence="3">
    <location>
        <begin position="1443"/>
        <end position="1476"/>
    </location>
</feature>
<evidence type="ECO:0000313" key="6">
    <source>
        <dbReference type="Proteomes" id="UP000215335"/>
    </source>
</evidence>
<feature type="region of interest" description="Disordered" evidence="4">
    <location>
        <begin position="1867"/>
        <end position="1895"/>
    </location>
</feature>
<feature type="compositionally biased region" description="Basic residues" evidence="4">
    <location>
        <begin position="1123"/>
        <end position="1140"/>
    </location>
</feature>
<dbReference type="InterPro" id="IPR015943">
    <property type="entry name" value="WD40/YVTN_repeat-like_dom_sf"/>
</dbReference>
<dbReference type="PANTHER" id="PTHR44499:SF1">
    <property type="entry name" value="JOUBERIN"/>
    <property type="match status" value="1"/>
</dbReference>
<dbReference type="OrthoDB" id="2096344at2759"/>
<protein>
    <recommendedName>
        <fullName evidence="7">WD repeat-containing protein 55 homolog</fullName>
    </recommendedName>
</protein>
<accession>A0A232FJ14</accession>
<evidence type="ECO:0000313" key="5">
    <source>
        <dbReference type="EMBL" id="OXU30573.1"/>
    </source>
</evidence>
<feature type="region of interest" description="Disordered" evidence="4">
    <location>
        <begin position="919"/>
        <end position="1149"/>
    </location>
</feature>
<evidence type="ECO:0000256" key="4">
    <source>
        <dbReference type="SAM" id="MobiDB-lite"/>
    </source>
</evidence>
<keyword evidence="2" id="KW-0677">Repeat</keyword>
<dbReference type="InterPro" id="IPR019775">
    <property type="entry name" value="WD40_repeat_CS"/>
</dbReference>
<feature type="region of interest" description="Disordered" evidence="4">
    <location>
        <begin position="741"/>
        <end position="895"/>
    </location>
</feature>
<dbReference type="InterPro" id="IPR036322">
    <property type="entry name" value="WD40_repeat_dom_sf"/>
</dbReference>
<gene>
    <name evidence="5" type="ORF">TSAR_007178</name>
</gene>
<reference evidence="5 6" key="1">
    <citation type="journal article" date="2017" name="Curr. Biol.">
        <title>The Evolution of Venom by Co-option of Single-Copy Genes.</title>
        <authorList>
            <person name="Martinson E.O."/>
            <person name="Mrinalini"/>
            <person name="Kelkar Y.D."/>
            <person name="Chang C.H."/>
            <person name="Werren J.H."/>
        </authorList>
    </citation>
    <scope>NUCLEOTIDE SEQUENCE [LARGE SCALE GENOMIC DNA]</scope>
    <source>
        <strain evidence="5 6">Alberta</strain>
        <tissue evidence="5">Whole body</tissue>
    </source>
</reference>
<evidence type="ECO:0008006" key="7">
    <source>
        <dbReference type="Google" id="ProtNLM"/>
    </source>
</evidence>
<feature type="compositionally biased region" description="Basic and acidic residues" evidence="4">
    <location>
        <begin position="1981"/>
        <end position="1990"/>
    </location>
</feature>
<keyword evidence="1 3" id="KW-0853">WD repeat</keyword>
<feature type="compositionally biased region" description="Basic residues" evidence="4">
    <location>
        <begin position="1872"/>
        <end position="1884"/>
    </location>
</feature>
<feature type="region of interest" description="Disordered" evidence="4">
    <location>
        <begin position="588"/>
        <end position="682"/>
    </location>
</feature>
<feature type="compositionally biased region" description="Basic and acidic residues" evidence="4">
    <location>
        <begin position="747"/>
        <end position="760"/>
    </location>
</feature>
<dbReference type="Gene3D" id="2.130.10.10">
    <property type="entry name" value="YVTN repeat-like/Quinoprotein amine dehydrogenase"/>
    <property type="match status" value="3"/>
</dbReference>
<dbReference type="InterPro" id="IPR001680">
    <property type="entry name" value="WD40_rpt"/>
</dbReference>
<proteinExistence type="predicted"/>
<dbReference type="GO" id="GO:0044458">
    <property type="term" value="P:motile cilium assembly"/>
    <property type="evidence" value="ECO:0007669"/>
    <property type="project" value="TreeGrafter"/>
</dbReference>
<feature type="compositionally biased region" description="Acidic residues" evidence="4">
    <location>
        <begin position="1016"/>
        <end position="1029"/>
    </location>
</feature>
<dbReference type="InterPro" id="IPR052803">
    <property type="entry name" value="Cilium-Associated_Jouberin"/>
</dbReference>
<dbReference type="EMBL" id="NNAY01000146">
    <property type="protein sequence ID" value="OXU30573.1"/>
    <property type="molecule type" value="Genomic_DNA"/>
</dbReference>
<feature type="compositionally biased region" description="Basic and acidic residues" evidence="4">
    <location>
        <begin position="618"/>
        <end position="627"/>
    </location>
</feature>
<feature type="repeat" description="WD" evidence="3">
    <location>
        <begin position="1486"/>
        <end position="1518"/>
    </location>
</feature>
<feature type="compositionally biased region" description="Basic residues" evidence="4">
    <location>
        <begin position="996"/>
        <end position="1007"/>
    </location>
</feature>
<dbReference type="PROSITE" id="PS50082">
    <property type="entry name" value="WD_REPEATS_2"/>
    <property type="match status" value="4"/>
</dbReference>
<dbReference type="Proteomes" id="UP000215335">
    <property type="component" value="Unassembled WGS sequence"/>
</dbReference>
<feature type="compositionally biased region" description="Basic residues" evidence="4">
    <location>
        <begin position="594"/>
        <end position="606"/>
    </location>
</feature>